<dbReference type="RefSeq" id="WP_179913299.1">
    <property type="nucleotide sequence ID" value="NZ_JACBYE010000019.1"/>
</dbReference>
<accession>A0A853ET06</accession>
<dbReference type="AlphaFoldDB" id="A0A853ET06"/>
<sequence>MGRAWTTLVASLPSRAEELRRLDEAVRAPLALSTRVGVVGVAGGSGCSTVGGLLASVLSSRRDQRILLVNASRTARSALWHAGLTTPAPSTPADETARRAARRSDAATVGLVQTLGGLYCLDLAAPVPEASGAGSGSDGADSGAEAGVRPADDSRWWEAVAPAGRFFDFVVTDWGVRDASTVGRVLSASTAVVVTTPADRTSLQRAVDLARTVEEAGVQVLLAVDDVRRERTAALGEMLRLLPVPAVALPYDRAHGAARPVGSHRLRASTTLAALRLAAAVVDVAGRRADTRGSAA</sequence>
<dbReference type="InterPro" id="IPR027417">
    <property type="entry name" value="P-loop_NTPase"/>
</dbReference>
<dbReference type="EMBL" id="JACBYE010000019">
    <property type="protein sequence ID" value="NYS93725.1"/>
    <property type="molecule type" value="Genomic_DNA"/>
</dbReference>
<dbReference type="Proteomes" id="UP000561011">
    <property type="component" value="Unassembled WGS sequence"/>
</dbReference>
<keyword evidence="2" id="KW-1185">Reference proteome</keyword>
<organism evidence="1 2">
    <name type="scientific">Sanguibacter inulinus</name>
    <dbReference type="NCBI Taxonomy" id="60922"/>
    <lineage>
        <taxon>Bacteria</taxon>
        <taxon>Bacillati</taxon>
        <taxon>Actinomycetota</taxon>
        <taxon>Actinomycetes</taxon>
        <taxon>Micrococcales</taxon>
        <taxon>Sanguibacteraceae</taxon>
        <taxon>Sanguibacter</taxon>
    </lineage>
</organism>
<evidence type="ECO:0008006" key="3">
    <source>
        <dbReference type="Google" id="ProtNLM"/>
    </source>
</evidence>
<reference evidence="1 2" key="1">
    <citation type="submission" date="2020-07" db="EMBL/GenBank/DDBJ databases">
        <title>MOT database genomes.</title>
        <authorList>
            <person name="Joseph S."/>
            <person name="Aduse-Opoku J."/>
            <person name="Hashim A."/>
            <person name="Wade W."/>
            <person name="Curtis M."/>
        </authorList>
    </citation>
    <scope>NUCLEOTIDE SEQUENCE [LARGE SCALE GENOMIC DNA]</scope>
    <source>
        <strain evidence="1 2">DSM 100099</strain>
    </source>
</reference>
<protein>
    <recommendedName>
        <fullName evidence="3">MinD-like ATPase involved in chromosome partitioning or flagellar assembly</fullName>
    </recommendedName>
</protein>
<comment type="caution">
    <text evidence="1">The sequence shown here is derived from an EMBL/GenBank/DDBJ whole genome shotgun (WGS) entry which is preliminary data.</text>
</comment>
<gene>
    <name evidence="1" type="ORF">HZZ10_09355</name>
</gene>
<evidence type="ECO:0000313" key="2">
    <source>
        <dbReference type="Proteomes" id="UP000561011"/>
    </source>
</evidence>
<name>A0A853ET06_9MICO</name>
<proteinExistence type="predicted"/>
<evidence type="ECO:0000313" key="1">
    <source>
        <dbReference type="EMBL" id="NYS93725.1"/>
    </source>
</evidence>
<dbReference type="SUPFAM" id="SSF52540">
    <property type="entry name" value="P-loop containing nucleoside triphosphate hydrolases"/>
    <property type="match status" value="1"/>
</dbReference>
<dbReference type="Gene3D" id="3.40.50.300">
    <property type="entry name" value="P-loop containing nucleotide triphosphate hydrolases"/>
    <property type="match status" value="1"/>
</dbReference>